<feature type="non-terminal residue" evidence="1">
    <location>
        <position position="32"/>
    </location>
</feature>
<dbReference type="EMBL" id="BDIP01007874">
    <property type="protein sequence ID" value="GCA64611.1"/>
    <property type="molecule type" value="Genomic_DNA"/>
</dbReference>
<evidence type="ECO:0000313" key="1">
    <source>
        <dbReference type="EMBL" id="GCA64611.1"/>
    </source>
</evidence>
<proteinExistence type="predicted"/>
<dbReference type="AlphaFoldDB" id="A0A391NTN4"/>
<name>A0A391NTN4_9EUKA</name>
<accession>A0A391NTN4</accession>
<evidence type="ECO:0000313" key="2">
    <source>
        <dbReference type="Proteomes" id="UP000265618"/>
    </source>
</evidence>
<dbReference type="Proteomes" id="UP000265618">
    <property type="component" value="Unassembled WGS sequence"/>
</dbReference>
<reference evidence="1 2" key="1">
    <citation type="journal article" date="2018" name="PLoS ONE">
        <title>The draft genome of Kipferlia bialata reveals reductive genome evolution in fornicate parasites.</title>
        <authorList>
            <person name="Tanifuji G."/>
            <person name="Takabayashi S."/>
            <person name="Kume K."/>
            <person name="Takagi M."/>
            <person name="Nakayama T."/>
            <person name="Kamikawa R."/>
            <person name="Inagaki Y."/>
            <person name="Hashimoto T."/>
        </authorList>
    </citation>
    <scope>NUCLEOTIDE SEQUENCE [LARGE SCALE GENOMIC DNA]</scope>
    <source>
        <strain evidence="1">NY0173</strain>
    </source>
</reference>
<comment type="caution">
    <text evidence="1">The sequence shown here is derived from an EMBL/GenBank/DDBJ whole genome shotgun (WGS) entry which is preliminary data.</text>
</comment>
<organism evidence="1 2">
    <name type="scientific">Kipferlia bialata</name>
    <dbReference type="NCBI Taxonomy" id="797122"/>
    <lineage>
        <taxon>Eukaryota</taxon>
        <taxon>Metamonada</taxon>
        <taxon>Carpediemonas-like organisms</taxon>
        <taxon>Kipferlia</taxon>
    </lineage>
</organism>
<gene>
    <name evidence="1" type="ORF">KIPB_014822</name>
</gene>
<keyword evidence="2" id="KW-1185">Reference proteome</keyword>
<protein>
    <submittedName>
        <fullName evidence="1">Uncharacterized protein</fullName>
    </submittedName>
</protein>
<sequence length="32" mass="3372">MFLSLPRAFALSREAFKAGVAGAVKVGDTHSH</sequence>